<dbReference type="AlphaFoldDB" id="A0A7R9A1X8"/>
<dbReference type="InterPro" id="IPR002048">
    <property type="entry name" value="EF_hand_dom"/>
</dbReference>
<sequence length="96" mass="11219">MQGNKWIREGRHRENLRDVRQGETMRQFTDKSGAIESDELRGLLKDLLDQAKKPYTADDLLELQQMIMRGCDVDHDGKINRRELTMILLALTKVHN</sequence>
<dbReference type="GO" id="GO:0005509">
    <property type="term" value="F:calcium ion binding"/>
    <property type="evidence" value="ECO:0007669"/>
    <property type="project" value="InterPro"/>
</dbReference>
<dbReference type="Gene3D" id="1.10.238.10">
    <property type="entry name" value="EF-hand"/>
    <property type="match status" value="1"/>
</dbReference>
<dbReference type="EMBL" id="LR899531">
    <property type="protein sequence ID" value="CAD7240196.1"/>
    <property type="molecule type" value="Genomic_DNA"/>
</dbReference>
<feature type="compositionally biased region" description="Basic and acidic residues" evidence="2">
    <location>
        <begin position="1"/>
        <end position="23"/>
    </location>
</feature>
<evidence type="ECO:0000256" key="1">
    <source>
        <dbReference type="ARBA" id="ARBA00022837"/>
    </source>
</evidence>
<keyword evidence="5" id="KW-1185">Reference proteome</keyword>
<dbReference type="GO" id="GO:0005829">
    <property type="term" value="C:cytosol"/>
    <property type="evidence" value="ECO:0007669"/>
    <property type="project" value="TreeGrafter"/>
</dbReference>
<dbReference type="InterPro" id="IPR011992">
    <property type="entry name" value="EF-hand-dom_pair"/>
</dbReference>
<name>A0A7R9A1X8_9CRUS</name>
<dbReference type="PROSITE" id="PS00018">
    <property type="entry name" value="EF_HAND_1"/>
    <property type="match status" value="1"/>
</dbReference>
<dbReference type="PANTHER" id="PTHR19972">
    <property type="entry name" value="CALBINDIN"/>
    <property type="match status" value="1"/>
</dbReference>
<evidence type="ECO:0000256" key="2">
    <source>
        <dbReference type="SAM" id="MobiDB-lite"/>
    </source>
</evidence>
<evidence type="ECO:0000313" key="4">
    <source>
        <dbReference type="EMBL" id="CAD7240196.1"/>
    </source>
</evidence>
<feature type="region of interest" description="Disordered" evidence="2">
    <location>
        <begin position="1"/>
        <end position="31"/>
    </location>
</feature>
<reference evidence="4" key="1">
    <citation type="submission" date="2020-11" db="EMBL/GenBank/DDBJ databases">
        <authorList>
            <person name="Tran Van P."/>
        </authorList>
    </citation>
    <scope>NUCLEOTIDE SEQUENCE</scope>
</reference>
<accession>A0A7R9A1X8</accession>
<dbReference type="OrthoDB" id="428774at2759"/>
<dbReference type="GO" id="GO:0099509">
    <property type="term" value="P:regulation of presynaptic cytosolic calcium ion concentration"/>
    <property type="evidence" value="ECO:0007669"/>
    <property type="project" value="TreeGrafter"/>
</dbReference>
<dbReference type="Pfam" id="PF13202">
    <property type="entry name" value="EF-hand_5"/>
    <property type="match status" value="1"/>
</dbReference>
<dbReference type="Proteomes" id="UP000677054">
    <property type="component" value="Unassembled WGS sequence"/>
</dbReference>
<dbReference type="InterPro" id="IPR051001">
    <property type="entry name" value="Calbindin_Ca-bind"/>
</dbReference>
<organism evidence="4">
    <name type="scientific">Darwinula stevensoni</name>
    <dbReference type="NCBI Taxonomy" id="69355"/>
    <lineage>
        <taxon>Eukaryota</taxon>
        <taxon>Metazoa</taxon>
        <taxon>Ecdysozoa</taxon>
        <taxon>Arthropoda</taxon>
        <taxon>Crustacea</taxon>
        <taxon>Oligostraca</taxon>
        <taxon>Ostracoda</taxon>
        <taxon>Podocopa</taxon>
        <taxon>Podocopida</taxon>
        <taxon>Darwinulocopina</taxon>
        <taxon>Darwinuloidea</taxon>
        <taxon>Darwinulidae</taxon>
        <taxon>Darwinula</taxon>
    </lineage>
</organism>
<dbReference type="GO" id="GO:0030425">
    <property type="term" value="C:dendrite"/>
    <property type="evidence" value="ECO:0007669"/>
    <property type="project" value="TreeGrafter"/>
</dbReference>
<keyword evidence="1" id="KW-0106">Calcium</keyword>
<evidence type="ECO:0000259" key="3">
    <source>
        <dbReference type="Pfam" id="PF13202"/>
    </source>
</evidence>
<proteinExistence type="predicted"/>
<dbReference type="EMBL" id="CAJPEV010000014">
    <property type="protein sequence ID" value="CAG0878710.1"/>
    <property type="molecule type" value="Genomic_DNA"/>
</dbReference>
<dbReference type="SUPFAM" id="SSF47473">
    <property type="entry name" value="EF-hand"/>
    <property type="match status" value="1"/>
</dbReference>
<dbReference type="GO" id="GO:0043195">
    <property type="term" value="C:terminal bouton"/>
    <property type="evidence" value="ECO:0007669"/>
    <property type="project" value="TreeGrafter"/>
</dbReference>
<dbReference type="GO" id="GO:0005634">
    <property type="term" value="C:nucleus"/>
    <property type="evidence" value="ECO:0007669"/>
    <property type="project" value="TreeGrafter"/>
</dbReference>
<evidence type="ECO:0000313" key="5">
    <source>
        <dbReference type="Proteomes" id="UP000677054"/>
    </source>
</evidence>
<feature type="domain" description="EF-hand" evidence="3">
    <location>
        <begin position="72"/>
        <end position="86"/>
    </location>
</feature>
<dbReference type="InterPro" id="IPR018247">
    <property type="entry name" value="EF_Hand_1_Ca_BS"/>
</dbReference>
<protein>
    <recommendedName>
        <fullName evidence="3">EF-hand domain-containing protein</fullName>
    </recommendedName>
</protein>
<dbReference type="GO" id="GO:1900271">
    <property type="term" value="P:regulation of long-term synaptic potentiation"/>
    <property type="evidence" value="ECO:0007669"/>
    <property type="project" value="TreeGrafter"/>
</dbReference>
<gene>
    <name evidence="4" type="ORF">DSTB1V02_LOCUS228</name>
</gene>
<dbReference type="PANTHER" id="PTHR19972:SF10">
    <property type="entry name" value="CALBINDIN-32"/>
    <property type="match status" value="1"/>
</dbReference>